<dbReference type="RefSeq" id="WP_146434612.1">
    <property type="nucleotide sequence ID" value="NZ_VIGV01000004.1"/>
</dbReference>
<feature type="domain" description="Phage FDXHR zinc binding" evidence="1">
    <location>
        <begin position="13"/>
        <end position="54"/>
    </location>
</feature>
<comment type="caution">
    <text evidence="2">The sequence shown here is derived from an EMBL/GenBank/DDBJ whole genome shotgun (WGS) entry which is preliminary data.</text>
</comment>
<dbReference type="AlphaFoldDB" id="A0A5C5RJK4"/>
<protein>
    <recommendedName>
        <fullName evidence="1">Phage FDXHR zinc binding domain-containing protein</fullName>
    </recommendedName>
</protein>
<dbReference type="Pfam" id="PF24071">
    <property type="entry name" value="Phage_zn_bind_3"/>
    <property type="match status" value="1"/>
</dbReference>
<evidence type="ECO:0000313" key="2">
    <source>
        <dbReference type="EMBL" id="TWS23186.1"/>
    </source>
</evidence>
<reference evidence="2 3" key="1">
    <citation type="submission" date="2019-08" db="EMBL/GenBank/DDBJ databases">
        <title>Tsukamurella conjunctivitidis sp. nov., Tsukamurella assacharolytica sp. nov. and Tsukamurella sputae sp. nov. isolated from patients with conjunctivitis, bacteraemia (lymphoma) and respiratory infection (sputum) in Hong Kong.</title>
        <authorList>
            <person name="Fok K.M.N."/>
            <person name="Fong J.Y.H."/>
        </authorList>
    </citation>
    <scope>NUCLEOTIDE SEQUENCE [LARGE SCALE GENOMIC DNA]</scope>
    <source>
        <strain evidence="2 3">HKU70</strain>
    </source>
</reference>
<accession>A0A5C5RJK4</accession>
<proteinExistence type="predicted"/>
<dbReference type="EMBL" id="VIGV01000004">
    <property type="protein sequence ID" value="TWS23186.1"/>
    <property type="molecule type" value="Genomic_DNA"/>
</dbReference>
<dbReference type="Proteomes" id="UP000319792">
    <property type="component" value="Unassembled WGS sequence"/>
</dbReference>
<evidence type="ECO:0000259" key="1">
    <source>
        <dbReference type="Pfam" id="PF24071"/>
    </source>
</evidence>
<dbReference type="OrthoDB" id="4273840at2"/>
<name>A0A5C5RJK4_9ACTN</name>
<keyword evidence="3" id="KW-1185">Reference proteome</keyword>
<dbReference type="InterPro" id="IPR058158">
    <property type="entry name" value="Phage_zn-bd_3"/>
</dbReference>
<gene>
    <name evidence="2" type="ORF">FK268_12770</name>
</gene>
<organism evidence="2 3">
    <name type="scientific">Tsukamurella sputi</name>
    <dbReference type="NCBI Taxonomy" id="2591848"/>
    <lineage>
        <taxon>Bacteria</taxon>
        <taxon>Bacillati</taxon>
        <taxon>Actinomycetota</taxon>
        <taxon>Actinomycetes</taxon>
        <taxon>Mycobacteriales</taxon>
        <taxon>Tsukamurellaceae</taxon>
        <taxon>Tsukamurella</taxon>
    </lineage>
</organism>
<sequence>MPTPFGPTSRSWITCDCGAQWTGLVTCHCPTCHCTFSGITAFDRHRVDEQCVTPGLRGLIPRWKRPGFVAWSFPGSRDRKQ</sequence>
<evidence type="ECO:0000313" key="3">
    <source>
        <dbReference type="Proteomes" id="UP000319792"/>
    </source>
</evidence>